<evidence type="ECO:0000313" key="3">
    <source>
        <dbReference type="Proteomes" id="UP001548713"/>
    </source>
</evidence>
<protein>
    <submittedName>
        <fullName evidence="2">Ferritin-like domain-containing protein</fullName>
    </submittedName>
</protein>
<feature type="region of interest" description="Disordered" evidence="1">
    <location>
        <begin position="44"/>
        <end position="69"/>
    </location>
</feature>
<dbReference type="PANTHER" id="PTHR42782:SF2">
    <property type="entry name" value="3-OXOACYL-[ACYL-CARRIER-PROTEIN] SYNTHASE-LIKE PROTEIN"/>
    <property type="match status" value="1"/>
</dbReference>
<dbReference type="SUPFAM" id="SSF47240">
    <property type="entry name" value="Ferritin-like"/>
    <property type="match status" value="1"/>
</dbReference>
<evidence type="ECO:0000313" key="2">
    <source>
        <dbReference type="EMBL" id="MET1754019.1"/>
    </source>
</evidence>
<evidence type="ECO:0000256" key="1">
    <source>
        <dbReference type="SAM" id="MobiDB-lite"/>
    </source>
</evidence>
<dbReference type="InterPro" id="IPR007402">
    <property type="entry name" value="DUF455"/>
</dbReference>
<dbReference type="PANTHER" id="PTHR42782">
    <property type="entry name" value="SI:CH73-314G15.3"/>
    <property type="match status" value="1"/>
</dbReference>
<accession>A0ABV2CWP5</accession>
<dbReference type="InterPro" id="IPR009078">
    <property type="entry name" value="Ferritin-like_SF"/>
</dbReference>
<dbReference type="CDD" id="cd00657">
    <property type="entry name" value="Ferritin_like"/>
    <property type="match status" value="1"/>
</dbReference>
<dbReference type="Proteomes" id="UP001548713">
    <property type="component" value="Unassembled WGS sequence"/>
</dbReference>
<dbReference type="Pfam" id="PF04305">
    <property type="entry name" value="DUF455"/>
    <property type="match status" value="1"/>
</dbReference>
<dbReference type="InterPro" id="IPR011197">
    <property type="entry name" value="UCP012318"/>
</dbReference>
<reference evidence="2 3" key="1">
    <citation type="submission" date="2024-07" db="EMBL/GenBank/DDBJ databases">
        <title>Novosphingobium kalidii RD2P27.</title>
        <authorList>
            <person name="Sun J.-Q."/>
        </authorList>
    </citation>
    <scope>NUCLEOTIDE SEQUENCE [LARGE SCALE GENOMIC DNA]</scope>
    <source>
        <strain evidence="2 3">RD2P27</strain>
    </source>
</reference>
<keyword evidence="3" id="KW-1185">Reference proteome</keyword>
<dbReference type="PIRSF" id="PIRSF012318">
    <property type="entry name" value="UCP012318"/>
    <property type="match status" value="1"/>
</dbReference>
<gene>
    <name evidence="2" type="ORF">ABVV53_00860</name>
</gene>
<proteinExistence type="predicted"/>
<sequence length="274" mass="30408">MVQSVATAIREVLLTPDPRKKVMGARHVAREWRLGRLAATFDAEMPESPGRPAAPELLPPNRMPKRGKAQSDRGRVALWHALAHIEFVAIDLALDMAGRFGGDMSLEFVSDFMAVAADEAMHFALIERHLRTMGSFYGALPAHRGLWDAAYETRHDLAARLAIVPMVLEARALDVTPSAVARVRDSGDERGARLLERILDDEIRHVRAGVTHFVAVADKLRLSPQSLWKSLLSEYFRGTLKPPFNDSARRSAGLPREWYHGVVPVTSSPLKLNS</sequence>
<comment type="caution">
    <text evidence="2">The sequence shown here is derived from an EMBL/GenBank/DDBJ whole genome shotgun (WGS) entry which is preliminary data.</text>
</comment>
<organism evidence="2 3">
    <name type="scientific">Novosphingobium kalidii</name>
    <dbReference type="NCBI Taxonomy" id="3230299"/>
    <lineage>
        <taxon>Bacteria</taxon>
        <taxon>Pseudomonadati</taxon>
        <taxon>Pseudomonadota</taxon>
        <taxon>Alphaproteobacteria</taxon>
        <taxon>Sphingomonadales</taxon>
        <taxon>Sphingomonadaceae</taxon>
        <taxon>Novosphingobium</taxon>
    </lineage>
</organism>
<name>A0ABV2CWP5_9SPHN</name>
<dbReference type="EMBL" id="JBEWLY010000004">
    <property type="protein sequence ID" value="MET1754019.1"/>
    <property type="molecule type" value="Genomic_DNA"/>
</dbReference>